<evidence type="ECO:0000256" key="2">
    <source>
        <dbReference type="ARBA" id="ARBA00023157"/>
    </source>
</evidence>
<dbReference type="PRINTS" id="PR00160">
    <property type="entry name" value="GLUTAREDOXIN"/>
</dbReference>
<reference evidence="7 8" key="1">
    <citation type="submission" date="2020-06" db="EMBL/GenBank/DDBJ databases">
        <title>Mannheimia pernigra sp. nov. isolated from bovine respiratory tract.</title>
        <authorList>
            <person name="Kuhnert P."/>
            <person name="Akarsu-Egger H."/>
        </authorList>
    </citation>
    <scope>NUCLEOTIDE SEQUENCE [LARGE SCALE GENOMIC DNA]</scope>
    <source>
        <strain evidence="6 8">17CN0883</strain>
        <strain evidence="5 7">BNO311</strain>
    </source>
</reference>
<dbReference type="PROSITE" id="PS00195">
    <property type="entry name" value="GLUTAREDOXIN_1"/>
    <property type="match status" value="1"/>
</dbReference>
<dbReference type="SUPFAM" id="SSF52833">
    <property type="entry name" value="Thioredoxin-like"/>
    <property type="match status" value="1"/>
</dbReference>
<dbReference type="Gene3D" id="3.40.30.10">
    <property type="entry name" value="Glutaredoxin"/>
    <property type="match status" value="1"/>
</dbReference>
<feature type="domain" description="Glutaredoxin" evidence="4">
    <location>
        <begin position="3"/>
        <end position="69"/>
    </location>
</feature>
<accession>A0A7H8USQ2</accession>
<dbReference type="NCBIfam" id="TIGR02183">
    <property type="entry name" value="GRXA"/>
    <property type="match status" value="1"/>
</dbReference>
<dbReference type="NCBIfam" id="NF008401">
    <property type="entry name" value="PRK11200.1"/>
    <property type="match status" value="1"/>
</dbReference>
<dbReference type="KEGG" id="mpeg:HV560_03570"/>
<gene>
    <name evidence="6" type="primary">grxA</name>
    <name evidence="5" type="ORF">HV559_03580</name>
    <name evidence="6" type="ORF">HV560_03570</name>
</gene>
<dbReference type="PROSITE" id="PS51354">
    <property type="entry name" value="GLUTAREDOXIN_2"/>
    <property type="match status" value="1"/>
</dbReference>
<dbReference type="EMBL" id="CP055306">
    <property type="protein sequence ID" value="QLB40020.1"/>
    <property type="molecule type" value="Genomic_DNA"/>
</dbReference>
<dbReference type="InterPro" id="IPR011767">
    <property type="entry name" value="GLR_AS"/>
</dbReference>
<evidence type="ECO:0000313" key="5">
    <source>
        <dbReference type="EMBL" id="QLB40020.1"/>
    </source>
</evidence>
<dbReference type="RefSeq" id="WP_176807620.1">
    <property type="nucleotide sequence ID" value="NZ_CP055302.1"/>
</dbReference>
<sequence>MFVEIYGRLSCPYCVRAKALAEKMKNELNGFDFKFVDMVAEGISKEDLAPRVGKPVATVPQIFVDNTHIGGSTDFQAFVKEKFGIV</sequence>
<protein>
    <submittedName>
        <fullName evidence="6">Glutaredoxin, GrxA family</fullName>
    </submittedName>
</protein>
<keyword evidence="2" id="KW-1015">Disulfide bond</keyword>
<keyword evidence="3" id="KW-0676">Redox-active center</keyword>
<evidence type="ECO:0000259" key="4">
    <source>
        <dbReference type="Pfam" id="PF00462"/>
    </source>
</evidence>
<dbReference type="InterPro" id="IPR002109">
    <property type="entry name" value="Glutaredoxin"/>
</dbReference>
<evidence type="ECO:0000313" key="6">
    <source>
        <dbReference type="EMBL" id="QLB41967.1"/>
    </source>
</evidence>
<proteinExistence type="predicted"/>
<dbReference type="Proteomes" id="UP000509660">
    <property type="component" value="Chromosome"/>
</dbReference>
<dbReference type="Proteomes" id="UP000509784">
    <property type="component" value="Chromosome"/>
</dbReference>
<evidence type="ECO:0000313" key="8">
    <source>
        <dbReference type="Proteomes" id="UP000509784"/>
    </source>
</evidence>
<evidence type="ECO:0000256" key="3">
    <source>
        <dbReference type="ARBA" id="ARBA00023284"/>
    </source>
</evidence>
<keyword evidence="7" id="KW-1185">Reference proteome</keyword>
<evidence type="ECO:0000256" key="1">
    <source>
        <dbReference type="ARBA" id="ARBA00011245"/>
    </source>
</evidence>
<dbReference type="GO" id="GO:0045454">
    <property type="term" value="P:cell redox homeostasis"/>
    <property type="evidence" value="ECO:0007669"/>
    <property type="project" value="InterPro"/>
</dbReference>
<dbReference type="InterPro" id="IPR014025">
    <property type="entry name" value="Glutaredoxin_subgr"/>
</dbReference>
<dbReference type="GO" id="GO:0009055">
    <property type="term" value="F:electron transfer activity"/>
    <property type="evidence" value="ECO:0007669"/>
    <property type="project" value="InterPro"/>
</dbReference>
<dbReference type="EMBL" id="CP055305">
    <property type="protein sequence ID" value="QLB41967.1"/>
    <property type="molecule type" value="Genomic_DNA"/>
</dbReference>
<dbReference type="AlphaFoldDB" id="A0A7H8USQ2"/>
<accession>A0A7H8UN56</accession>
<dbReference type="GO" id="GO:0015035">
    <property type="term" value="F:protein-disulfide reductase activity"/>
    <property type="evidence" value="ECO:0007669"/>
    <property type="project" value="InterPro"/>
</dbReference>
<evidence type="ECO:0000313" key="7">
    <source>
        <dbReference type="Proteomes" id="UP000509660"/>
    </source>
</evidence>
<comment type="subunit">
    <text evidence="1">Monomer.</text>
</comment>
<dbReference type="Pfam" id="PF00462">
    <property type="entry name" value="Glutaredoxin"/>
    <property type="match status" value="1"/>
</dbReference>
<dbReference type="InterPro" id="IPR011902">
    <property type="entry name" value="GRXA"/>
</dbReference>
<name>A0A7H8USQ2_9PAST</name>
<dbReference type="InterPro" id="IPR036249">
    <property type="entry name" value="Thioredoxin-like_sf"/>
</dbReference>
<organism evidence="6 8">
    <name type="scientific">Mannheimia pernigra</name>
    <dbReference type="NCBI Taxonomy" id="111844"/>
    <lineage>
        <taxon>Bacteria</taxon>
        <taxon>Pseudomonadati</taxon>
        <taxon>Pseudomonadota</taxon>
        <taxon>Gammaproteobacteria</taxon>
        <taxon>Pasteurellales</taxon>
        <taxon>Pasteurellaceae</taxon>
        <taxon>Mannheimia</taxon>
    </lineage>
</organism>